<dbReference type="InterPro" id="IPR017865">
    <property type="entry name" value="F-actin_cap_asu_CS"/>
</dbReference>
<protein>
    <recommendedName>
        <fullName evidence="2 9">F-actin-capping protein subunit alpha</fullName>
    </recommendedName>
</protein>
<dbReference type="AlphaFoldDB" id="A0A7R8ZP73"/>
<comment type="subunit">
    <text evidence="9">Heterodimer of an alpha and a beta subunit.</text>
</comment>
<dbReference type="PRINTS" id="PR00191">
    <property type="entry name" value="FACTINCAPA"/>
</dbReference>
<gene>
    <name evidence="10" type="ORF">CTOB1V02_LOCUS4445</name>
</gene>
<accession>A0A7R8ZP73</accession>
<keyword evidence="5" id="KW-0863">Zinc-finger</keyword>
<dbReference type="PROSITE" id="PS50950">
    <property type="entry name" value="ZF_THAP"/>
    <property type="match status" value="1"/>
</dbReference>
<dbReference type="SMART" id="SM00980">
    <property type="entry name" value="THAP"/>
    <property type="match status" value="1"/>
</dbReference>
<dbReference type="FunFam" id="3.90.1150.210:FF:000003">
    <property type="entry name" value="F-actin-capping protein subunit alpha"/>
    <property type="match status" value="1"/>
</dbReference>
<keyword evidence="4" id="KW-0479">Metal-binding</keyword>
<comment type="function">
    <text evidence="9">F-actin-capping proteins bind in a Ca(2+)-independent manner to the fast growing ends of actin filaments (barbed end) thereby blocking the exchange of subunits at these ends. Unlike other capping proteins (such as gelsolin and severin), these proteins do not sever actin filaments.</text>
</comment>
<dbReference type="InterPro" id="IPR006612">
    <property type="entry name" value="THAP_Znf"/>
</dbReference>
<dbReference type="Gene3D" id="3.90.1150.210">
    <property type="entry name" value="F-actin capping protein, beta subunit"/>
    <property type="match status" value="1"/>
</dbReference>
<comment type="similarity">
    <text evidence="1 9">Belongs to the F-actin-capping protein alpha subunit family.</text>
</comment>
<organism evidence="10">
    <name type="scientific">Cyprideis torosa</name>
    <dbReference type="NCBI Taxonomy" id="163714"/>
    <lineage>
        <taxon>Eukaryota</taxon>
        <taxon>Metazoa</taxon>
        <taxon>Ecdysozoa</taxon>
        <taxon>Arthropoda</taxon>
        <taxon>Crustacea</taxon>
        <taxon>Oligostraca</taxon>
        <taxon>Ostracoda</taxon>
        <taxon>Podocopa</taxon>
        <taxon>Podocopida</taxon>
        <taxon>Cytherocopina</taxon>
        <taxon>Cytheroidea</taxon>
        <taxon>Cytherideidae</taxon>
        <taxon>Cyprideis</taxon>
    </lineage>
</organism>
<sequence>MVKSCSAFVCTERNTEGTEVHFFRFPFGDPARLENWVKALRRENFTPVRGSSVLCSKHISSSYIIVRIGKSIVSCRDVRVILNNDALLREGASQAVAAYNKRQLTPVKMEDGSYSLITEFNDLGGGRFVDPRSKTTFRYDHLRKEASDYQHWNPDPLSESWRQALEHQFRAYGSDHYKNGHCAVFSKSEGSTVILTACIEDHQFQSQNFWNGRWRSIWTTSFDPHGTGNAVLKGHLMIQVHYYEDGNVQLQANKEIKENLVVGSESATAKDFVHTVERAENDCHSAIAGSYQKLCETTFKALRRQLPVTRTKIEWANLASYSIGKQLRNQ</sequence>
<dbReference type="OrthoDB" id="340550at2759"/>
<dbReference type="GO" id="GO:0003677">
    <property type="term" value="F:DNA binding"/>
    <property type="evidence" value="ECO:0007669"/>
    <property type="project" value="UniProtKB-UniRule"/>
</dbReference>
<name>A0A7R8ZP73_9CRUS</name>
<dbReference type="GO" id="GO:0008290">
    <property type="term" value="C:F-actin capping protein complex"/>
    <property type="evidence" value="ECO:0007669"/>
    <property type="project" value="UniProtKB-UniRule"/>
</dbReference>
<evidence type="ECO:0000256" key="8">
    <source>
        <dbReference type="ARBA" id="ARBA00023203"/>
    </source>
</evidence>
<dbReference type="InterPro" id="IPR042489">
    <property type="entry name" value="CapZ_alpha_1"/>
</dbReference>
<keyword evidence="7" id="KW-0238">DNA-binding</keyword>
<keyword evidence="3 9" id="KW-0117">Actin capping</keyword>
<evidence type="ECO:0000256" key="9">
    <source>
        <dbReference type="RuleBase" id="RU365077"/>
    </source>
</evidence>
<reference evidence="10" key="1">
    <citation type="submission" date="2020-11" db="EMBL/GenBank/DDBJ databases">
        <authorList>
            <person name="Tran Van P."/>
        </authorList>
    </citation>
    <scope>NUCLEOTIDE SEQUENCE</scope>
</reference>
<dbReference type="InterPro" id="IPR037282">
    <property type="entry name" value="CapZ_alpha/beta"/>
</dbReference>
<dbReference type="InterPro" id="IPR042276">
    <property type="entry name" value="CapZ_alpha/beta_2"/>
</dbReference>
<evidence type="ECO:0000256" key="1">
    <source>
        <dbReference type="ARBA" id="ARBA00010479"/>
    </source>
</evidence>
<dbReference type="SUPFAM" id="SSF57716">
    <property type="entry name" value="Glucocorticoid receptor-like (DNA-binding domain)"/>
    <property type="match status" value="1"/>
</dbReference>
<dbReference type="SUPFAM" id="SSF90096">
    <property type="entry name" value="Subunits of heterodimeric actin filament capping protein Capz"/>
    <property type="match status" value="1"/>
</dbReference>
<evidence type="ECO:0000256" key="6">
    <source>
        <dbReference type="ARBA" id="ARBA00022833"/>
    </source>
</evidence>
<dbReference type="PANTHER" id="PTHR10653">
    <property type="entry name" value="F-ACTIN-CAPPING PROTEIN SUBUNIT ALPHA"/>
    <property type="match status" value="1"/>
</dbReference>
<dbReference type="GO" id="GO:0051016">
    <property type="term" value="P:barbed-end actin filament capping"/>
    <property type="evidence" value="ECO:0007669"/>
    <property type="project" value="UniProtKB-UniRule"/>
</dbReference>
<evidence type="ECO:0000256" key="3">
    <source>
        <dbReference type="ARBA" id="ARBA00022467"/>
    </source>
</evidence>
<evidence type="ECO:0000256" key="7">
    <source>
        <dbReference type="ARBA" id="ARBA00023125"/>
    </source>
</evidence>
<evidence type="ECO:0000313" key="10">
    <source>
        <dbReference type="EMBL" id="CAD7226527.1"/>
    </source>
</evidence>
<dbReference type="InterPro" id="IPR002189">
    <property type="entry name" value="CapZ_alpha"/>
</dbReference>
<evidence type="ECO:0000256" key="5">
    <source>
        <dbReference type="ARBA" id="ARBA00022771"/>
    </source>
</evidence>
<dbReference type="Pfam" id="PF01267">
    <property type="entry name" value="F-actin_cap_A"/>
    <property type="match status" value="1"/>
</dbReference>
<dbReference type="GO" id="GO:0030036">
    <property type="term" value="P:actin cytoskeleton organization"/>
    <property type="evidence" value="ECO:0007669"/>
    <property type="project" value="TreeGrafter"/>
</dbReference>
<evidence type="ECO:0000256" key="2">
    <source>
        <dbReference type="ARBA" id="ARBA00014038"/>
    </source>
</evidence>
<dbReference type="PROSITE" id="PS00749">
    <property type="entry name" value="F_ACTIN_CAPPING_A_2"/>
    <property type="match status" value="1"/>
</dbReference>
<dbReference type="EMBL" id="OB660850">
    <property type="protein sequence ID" value="CAD7226527.1"/>
    <property type="molecule type" value="Genomic_DNA"/>
</dbReference>
<dbReference type="Gene3D" id="3.30.1140.60">
    <property type="entry name" value="F-actin capping protein, alpha subunit"/>
    <property type="match status" value="1"/>
</dbReference>
<keyword evidence="6" id="KW-0862">Zinc</keyword>
<dbReference type="Pfam" id="PF05485">
    <property type="entry name" value="THAP"/>
    <property type="match status" value="1"/>
</dbReference>
<evidence type="ECO:0000256" key="4">
    <source>
        <dbReference type="ARBA" id="ARBA00022723"/>
    </source>
</evidence>
<dbReference type="GO" id="GO:0030863">
    <property type="term" value="C:cortical cytoskeleton"/>
    <property type="evidence" value="ECO:0007669"/>
    <property type="project" value="TreeGrafter"/>
</dbReference>
<proteinExistence type="inferred from homology"/>
<keyword evidence="8 9" id="KW-0009">Actin-binding</keyword>
<dbReference type="GO" id="GO:0008270">
    <property type="term" value="F:zinc ion binding"/>
    <property type="evidence" value="ECO:0007669"/>
    <property type="project" value="UniProtKB-KW"/>
</dbReference>
<dbReference type="GO" id="GO:0051015">
    <property type="term" value="F:actin filament binding"/>
    <property type="evidence" value="ECO:0007669"/>
    <property type="project" value="TreeGrafter"/>
</dbReference>
<dbReference type="PANTHER" id="PTHR10653:SF0">
    <property type="entry name" value="F-ACTIN-CAPPING PROTEIN SUBUNIT ALPHA"/>
    <property type="match status" value="1"/>
</dbReference>
<dbReference type="PROSITE" id="PS00748">
    <property type="entry name" value="F_ACTIN_CAPPING_A_1"/>
    <property type="match status" value="1"/>
</dbReference>